<dbReference type="Gene3D" id="3.40.630.30">
    <property type="match status" value="1"/>
</dbReference>
<dbReference type="GO" id="GO:0016747">
    <property type="term" value="F:acyltransferase activity, transferring groups other than amino-acyl groups"/>
    <property type="evidence" value="ECO:0007669"/>
    <property type="project" value="InterPro"/>
</dbReference>
<feature type="domain" description="N-acetyltransferase" evidence="3">
    <location>
        <begin position="2"/>
        <end position="178"/>
    </location>
</feature>
<evidence type="ECO:0000313" key="5">
    <source>
        <dbReference type="Proteomes" id="UP000054422"/>
    </source>
</evidence>
<reference evidence="4 5" key="1">
    <citation type="submission" date="2014-05" db="EMBL/GenBank/DDBJ databases">
        <authorList>
            <person name="Rizzardi K."/>
            <person name="Winiecka-Krusnell J."/>
            <person name="Ramliden M."/>
            <person name="Alm E."/>
            <person name="Andersson S."/>
            <person name="Byfors S."/>
        </authorList>
    </citation>
    <scope>NUCLEOTIDE SEQUENCE [LARGE SCALE GENOMIC DNA]</scope>
    <source>
        <strain evidence="4 5">LEGN</strain>
    </source>
</reference>
<evidence type="ECO:0000256" key="2">
    <source>
        <dbReference type="ARBA" id="ARBA00023315"/>
    </source>
</evidence>
<name>A0A0A2ST24_9GAMM</name>
<accession>A0A0A2ST24</accession>
<evidence type="ECO:0000313" key="4">
    <source>
        <dbReference type="EMBL" id="KGP62856.1"/>
    </source>
</evidence>
<gene>
    <name evidence="4" type="ORF">EP47_05150</name>
</gene>
<keyword evidence="2" id="KW-0012">Acyltransferase</keyword>
<keyword evidence="1 4" id="KW-0808">Transferase</keyword>
<dbReference type="InterPro" id="IPR016181">
    <property type="entry name" value="Acyl_CoA_acyltransferase"/>
</dbReference>
<dbReference type="InterPro" id="IPR050832">
    <property type="entry name" value="Bact_Acetyltransf"/>
</dbReference>
<dbReference type="InterPro" id="IPR000182">
    <property type="entry name" value="GNAT_dom"/>
</dbReference>
<evidence type="ECO:0000256" key="1">
    <source>
        <dbReference type="ARBA" id="ARBA00022679"/>
    </source>
</evidence>
<dbReference type="PANTHER" id="PTHR43877">
    <property type="entry name" value="AMINOALKYLPHOSPHONATE N-ACETYLTRANSFERASE-RELATED-RELATED"/>
    <property type="match status" value="1"/>
</dbReference>
<sequence>MIHIRLANIDDVKTLNELITVSARELSRNIYSDPEIEGAINYVFGVDTELVKDMTYFVIEKDGEIAGCGGWSKRKTLFGGNQFSCREEPEYLDPSKDAAKIRAFFIHPKFARQGLGSMLLRHCEREAYFNGFTQLEMMATLPGVKLYTALAYKAVSDEVVMLPNDVPLRFMRMIKNLTEHMLVEKNSEKRNPR</sequence>
<dbReference type="RefSeq" id="WP_052117633.1">
    <property type="nucleotide sequence ID" value="NZ_JNCF01000037.1"/>
</dbReference>
<organism evidence="4 5">
    <name type="scientific">Legionella norrlandica</name>
    <dbReference type="NCBI Taxonomy" id="1498499"/>
    <lineage>
        <taxon>Bacteria</taxon>
        <taxon>Pseudomonadati</taxon>
        <taxon>Pseudomonadota</taxon>
        <taxon>Gammaproteobacteria</taxon>
        <taxon>Legionellales</taxon>
        <taxon>Legionellaceae</taxon>
        <taxon>Legionella</taxon>
    </lineage>
</organism>
<proteinExistence type="predicted"/>
<dbReference type="AlphaFoldDB" id="A0A0A2ST24"/>
<dbReference type="EMBL" id="JNCF01000037">
    <property type="protein sequence ID" value="KGP62856.1"/>
    <property type="molecule type" value="Genomic_DNA"/>
</dbReference>
<dbReference type="CDD" id="cd04301">
    <property type="entry name" value="NAT_SF"/>
    <property type="match status" value="1"/>
</dbReference>
<dbReference type="Proteomes" id="UP000054422">
    <property type="component" value="Unassembled WGS sequence"/>
</dbReference>
<dbReference type="STRING" id="1498499.EP47_05150"/>
<evidence type="ECO:0000259" key="3">
    <source>
        <dbReference type="PROSITE" id="PS51186"/>
    </source>
</evidence>
<protein>
    <submittedName>
        <fullName evidence="4">Acetyltransferase</fullName>
    </submittedName>
</protein>
<dbReference type="PROSITE" id="PS51186">
    <property type="entry name" value="GNAT"/>
    <property type="match status" value="1"/>
</dbReference>
<comment type="caution">
    <text evidence="4">The sequence shown here is derived from an EMBL/GenBank/DDBJ whole genome shotgun (WGS) entry which is preliminary data.</text>
</comment>
<dbReference type="SUPFAM" id="SSF55729">
    <property type="entry name" value="Acyl-CoA N-acyltransferases (Nat)"/>
    <property type="match status" value="1"/>
</dbReference>
<dbReference type="OrthoDB" id="7356080at2"/>
<keyword evidence="5" id="KW-1185">Reference proteome</keyword>
<dbReference type="PANTHER" id="PTHR43877:SF1">
    <property type="entry name" value="ACETYLTRANSFERASE"/>
    <property type="match status" value="1"/>
</dbReference>
<dbReference type="Pfam" id="PF00583">
    <property type="entry name" value="Acetyltransf_1"/>
    <property type="match status" value="1"/>
</dbReference>